<dbReference type="EMBL" id="UOFF01000132">
    <property type="protein sequence ID" value="VAW55885.1"/>
    <property type="molecule type" value="Genomic_DNA"/>
</dbReference>
<dbReference type="Pfam" id="PF08495">
    <property type="entry name" value="FIST"/>
    <property type="match status" value="1"/>
</dbReference>
<evidence type="ECO:0000259" key="7">
    <source>
        <dbReference type="SMART" id="SM01204"/>
    </source>
</evidence>
<gene>
    <name evidence="8" type="ORF">MNBD_GAMMA07-1406</name>
</gene>
<protein>
    <recommendedName>
        <fullName evidence="9">Histidine kinase</fullName>
    </recommendedName>
</protein>
<keyword evidence="3" id="KW-0812">Transmembrane</keyword>
<evidence type="ECO:0000256" key="5">
    <source>
        <dbReference type="ARBA" id="ARBA00023136"/>
    </source>
</evidence>
<feature type="domain" description="FIST C-domain" evidence="7">
    <location>
        <begin position="219"/>
        <end position="359"/>
    </location>
</feature>
<dbReference type="InterPro" id="IPR013702">
    <property type="entry name" value="FIST_domain_N"/>
</dbReference>
<sequence length="372" mass="41166">MKQFLFAHSANKSTKDLLKDCIEQLGNIPAEASLGFIYISDLLLDDAIEILDHLKHHTGLTQWVGSVGMGLIATQQEYYNQKAIVIMVADFNEADFHILPNITETNLSLSDDILTWCNNNEFTVGLTHGDPDNPELQSIIRQLGHDIPRAFLVGGISSSHQHTLQFANAPLQGGMSGVLFSPNISILSNLSQGCTPIGSRHRVTDSENNVVRSLDNKPALDVLLSDAGQNIARDWTQSSNHIFVGLINKNTDVDDYTVRQLMGIDPDNKAIAIADFLEHDQEIVFCRRDANSATEDMQRMLEQLKSRITSPIKGAIYISCMGRGREQFGINSEETRLIHSVLGDFPLIGFFANGEIHKNLLYGFTGVLTLFS</sequence>
<evidence type="ECO:0000256" key="1">
    <source>
        <dbReference type="ARBA" id="ARBA00004651"/>
    </source>
</evidence>
<feature type="domain" description="FIST" evidence="6">
    <location>
        <begin position="32"/>
        <end position="218"/>
    </location>
</feature>
<evidence type="ECO:0000256" key="4">
    <source>
        <dbReference type="ARBA" id="ARBA00022989"/>
    </source>
</evidence>
<dbReference type="GO" id="GO:0005886">
    <property type="term" value="C:plasma membrane"/>
    <property type="evidence" value="ECO:0007669"/>
    <property type="project" value="UniProtKB-SubCell"/>
</dbReference>
<dbReference type="InterPro" id="IPR019494">
    <property type="entry name" value="FIST_C"/>
</dbReference>
<organism evidence="8">
    <name type="scientific">hydrothermal vent metagenome</name>
    <dbReference type="NCBI Taxonomy" id="652676"/>
    <lineage>
        <taxon>unclassified sequences</taxon>
        <taxon>metagenomes</taxon>
        <taxon>ecological metagenomes</taxon>
    </lineage>
</organism>
<keyword evidence="5" id="KW-0472">Membrane</keyword>
<dbReference type="SMART" id="SM01204">
    <property type="entry name" value="FIST_C"/>
    <property type="match status" value="1"/>
</dbReference>
<evidence type="ECO:0008006" key="9">
    <source>
        <dbReference type="Google" id="ProtNLM"/>
    </source>
</evidence>
<keyword evidence="4" id="KW-1133">Transmembrane helix</keyword>
<dbReference type="InterPro" id="IPR016741">
    <property type="entry name" value="UCP018953"/>
</dbReference>
<evidence type="ECO:0000259" key="6">
    <source>
        <dbReference type="SMART" id="SM00897"/>
    </source>
</evidence>
<evidence type="ECO:0000313" key="8">
    <source>
        <dbReference type="EMBL" id="VAW55885.1"/>
    </source>
</evidence>
<reference evidence="8" key="1">
    <citation type="submission" date="2018-06" db="EMBL/GenBank/DDBJ databases">
        <authorList>
            <person name="Zhirakovskaya E."/>
        </authorList>
    </citation>
    <scope>NUCLEOTIDE SEQUENCE</scope>
</reference>
<evidence type="ECO:0000256" key="3">
    <source>
        <dbReference type="ARBA" id="ARBA00022692"/>
    </source>
</evidence>
<dbReference type="PIRSF" id="PIRSF018953">
    <property type="entry name" value="UCP018953"/>
    <property type="match status" value="1"/>
</dbReference>
<keyword evidence="2" id="KW-1003">Cell membrane</keyword>
<dbReference type="SMART" id="SM00897">
    <property type="entry name" value="FIST"/>
    <property type="match status" value="1"/>
</dbReference>
<dbReference type="AlphaFoldDB" id="A0A3B0WJ50"/>
<accession>A0A3B0WJ50</accession>
<comment type="subcellular location">
    <subcellularLocation>
        <location evidence="1">Cell membrane</location>
        <topology evidence="1">Multi-pass membrane protein</topology>
    </subcellularLocation>
</comment>
<dbReference type="Pfam" id="PF10442">
    <property type="entry name" value="FIST_C"/>
    <property type="match status" value="1"/>
</dbReference>
<evidence type="ECO:0000256" key="2">
    <source>
        <dbReference type="ARBA" id="ARBA00022475"/>
    </source>
</evidence>
<dbReference type="PANTHER" id="PTHR14939">
    <property type="entry name" value="F-BOX ONLY PROTEIN 22"/>
    <property type="match status" value="1"/>
</dbReference>
<proteinExistence type="predicted"/>
<name>A0A3B0WJ50_9ZZZZ</name>
<dbReference type="PANTHER" id="PTHR14939:SF5">
    <property type="entry name" value="F-BOX ONLY PROTEIN 22"/>
    <property type="match status" value="1"/>
</dbReference>